<accession>A0A426Z2E7</accession>
<name>A0A426Z2E7_ENSVE</name>
<comment type="caution">
    <text evidence="2">The sequence shown here is derived from an EMBL/GenBank/DDBJ whole genome shotgun (WGS) entry which is preliminary data.</text>
</comment>
<dbReference type="EMBL" id="AMZH03008824">
    <property type="protein sequence ID" value="RRT58149.1"/>
    <property type="molecule type" value="Genomic_DNA"/>
</dbReference>
<reference evidence="2 3" key="1">
    <citation type="journal article" date="2014" name="Agronomy (Basel)">
        <title>A Draft Genome Sequence for Ensete ventricosum, the Drought-Tolerant Tree Against Hunger.</title>
        <authorList>
            <person name="Harrison J."/>
            <person name="Moore K.A."/>
            <person name="Paszkiewicz K."/>
            <person name="Jones T."/>
            <person name="Grant M."/>
            <person name="Ambacheew D."/>
            <person name="Muzemil S."/>
            <person name="Studholme D.J."/>
        </authorList>
    </citation>
    <scope>NUCLEOTIDE SEQUENCE [LARGE SCALE GENOMIC DNA]</scope>
</reference>
<evidence type="ECO:0000313" key="3">
    <source>
        <dbReference type="Proteomes" id="UP000287651"/>
    </source>
</evidence>
<proteinExistence type="predicted"/>
<dbReference type="AlphaFoldDB" id="A0A426Z2E7"/>
<evidence type="ECO:0000256" key="1">
    <source>
        <dbReference type="SAM" id="MobiDB-lite"/>
    </source>
</evidence>
<evidence type="ECO:0000313" key="2">
    <source>
        <dbReference type="EMBL" id="RRT58149.1"/>
    </source>
</evidence>
<feature type="region of interest" description="Disordered" evidence="1">
    <location>
        <begin position="1"/>
        <end position="27"/>
    </location>
</feature>
<dbReference type="Proteomes" id="UP000287651">
    <property type="component" value="Unassembled WGS sequence"/>
</dbReference>
<organism evidence="2 3">
    <name type="scientific">Ensete ventricosum</name>
    <name type="common">Abyssinian banana</name>
    <name type="synonym">Musa ensete</name>
    <dbReference type="NCBI Taxonomy" id="4639"/>
    <lineage>
        <taxon>Eukaryota</taxon>
        <taxon>Viridiplantae</taxon>
        <taxon>Streptophyta</taxon>
        <taxon>Embryophyta</taxon>
        <taxon>Tracheophyta</taxon>
        <taxon>Spermatophyta</taxon>
        <taxon>Magnoliopsida</taxon>
        <taxon>Liliopsida</taxon>
        <taxon>Zingiberales</taxon>
        <taxon>Musaceae</taxon>
        <taxon>Ensete</taxon>
    </lineage>
</organism>
<gene>
    <name evidence="2" type="ORF">B296_00011389</name>
</gene>
<feature type="compositionally biased region" description="Polar residues" evidence="1">
    <location>
        <begin position="1"/>
        <end position="13"/>
    </location>
</feature>
<protein>
    <submittedName>
        <fullName evidence="2">Uncharacterized protein</fullName>
    </submittedName>
</protein>
<sequence>MNNSSLLRRTNPCTRWDPPMGTRPASITRQVDGTEKGIGVARSHGSTVGAFKFVIEFMDGGGSSITIVMPF</sequence>